<evidence type="ECO:0000256" key="5">
    <source>
        <dbReference type="SAM" id="MobiDB-lite"/>
    </source>
</evidence>
<protein>
    <submittedName>
        <fullName evidence="12">Uncharacterized protein</fullName>
    </submittedName>
</protein>
<dbReference type="PANTHER" id="PTHR45813">
    <property type="entry name" value="IG-LIKE DOMAIN-CONTAINING PROTEIN"/>
    <property type="match status" value="1"/>
</dbReference>
<dbReference type="GO" id="GO:0004930">
    <property type="term" value="F:G protein-coupled receptor activity"/>
    <property type="evidence" value="ECO:0007669"/>
    <property type="project" value="InterPro"/>
</dbReference>
<dbReference type="Proteomes" id="UP000009192">
    <property type="component" value="Unassembled WGS sequence"/>
</dbReference>
<dbReference type="GO" id="GO:0007189">
    <property type="term" value="P:adenylate cyclase-activating G protein-coupled receptor signaling pathway"/>
    <property type="evidence" value="ECO:0007669"/>
    <property type="project" value="TreeGrafter"/>
</dbReference>
<dbReference type="InterPro" id="IPR035914">
    <property type="entry name" value="Sperma_CUB_dom_sf"/>
</dbReference>
<feature type="disulfide bond" evidence="4">
    <location>
        <begin position="258"/>
        <end position="275"/>
    </location>
</feature>
<evidence type="ECO:0000256" key="7">
    <source>
        <dbReference type="SAM" id="SignalP"/>
    </source>
</evidence>
<dbReference type="InterPro" id="IPR001879">
    <property type="entry name" value="GPCR_2_extracellular_dom"/>
</dbReference>
<evidence type="ECO:0000313" key="13">
    <source>
        <dbReference type="Proteomes" id="UP000009192"/>
    </source>
</evidence>
<dbReference type="PROSITE" id="PS00022">
    <property type="entry name" value="EGF_1"/>
    <property type="match status" value="2"/>
</dbReference>
<dbReference type="HOGENOM" id="CLU_001946_0_0_1"/>
<dbReference type="SMART" id="SM00181">
    <property type="entry name" value="EGF"/>
    <property type="match status" value="2"/>
</dbReference>
<feature type="domain" description="CUB" evidence="8">
    <location>
        <begin position="114"/>
        <end position="245"/>
    </location>
</feature>
<keyword evidence="3" id="KW-0325">Glycoprotein</keyword>
<keyword evidence="4" id="KW-0245">EGF-like domain</keyword>
<comment type="similarity">
    <text evidence="1">Belongs to the G-protein coupled receptor 2 family. Adhesion G-protein coupled receptor (ADGR) subfamily.</text>
</comment>
<dbReference type="InterPro" id="IPR003599">
    <property type="entry name" value="Ig_sub"/>
</dbReference>
<dbReference type="InterPro" id="IPR000859">
    <property type="entry name" value="CUB_dom"/>
</dbReference>
<feature type="domain" description="Ig-like" evidence="11">
    <location>
        <begin position="497"/>
        <end position="597"/>
    </location>
</feature>
<keyword evidence="6" id="KW-1133">Transmembrane helix</keyword>
<dbReference type="Gene3D" id="2.60.40.10">
    <property type="entry name" value="Immunoglobulins"/>
    <property type="match status" value="2"/>
</dbReference>
<sequence>MSLLTIVRLTTILLLFMLLPAATLLTNQQQQKEQQQLQHARLRRQNNPDQKFSLPAVPLPPPPPFPAAKHNFALNAFAIGEHSAGNGNGAVGGGGGGGVSGGSFSSSISSSSGCGGLLKSRYGLIQTPNFPHRFATPIECVWIIDASELPATAQGNVSIVVYLTQLYVLGGLKFTEYMYYSDDFKVPAHRVFTLTEEEVTQVTWLQFNSQYLEIRFTMATLDGTHLRALDRLLDVYGFNITYEVQHEVKASQCNTLQCRFLGDCYASADYSSYACACFPGFSGTDCGHGPLCTDAHTNICQNGGVCKHIGDAAITCHCPNGYKGTKCEIPEIVEATQGCIGNASVSNCHRACEFDNGNNYNYNSNSNNNNNGASSASSSIFNVRSNRNAARSGKTRYEVTMRLGANLTGYYRNAEREQLAGVMERQLSRVLRNFNITKISDLELISNTTDRLDITFHFFGIKGDSQRIREAITRMVERGRIGNFTLVSNFHHFDENPPLNMLDLSVNQPQAAVREDSEFIISCTAQGSSRMQFQWFKDGAAVNATKATREIWTTVLPPETKDVYTAILGVTKASRIDEGVYSCKVTDWGVEQCRSLHIHIKSPPRLRVDPASVTLQRGDSLRVRCLSPGNDDIKRYAQLGYSWTRNGVLFQSDAATAMWEDLYPDGSILKINNIQKSAEYACLVSNSVRPVSRSVYINVIERNAVHVCLAESSFGVHWPTSAPGAPIITDCPRGFEGHSRRICEQRDNAGNSSWLLPDFSSCVRDELLLIYNRFRALSAGFQQTNSSNILKACFEYTLQRRQSFLPGEASFLIDMLHELDTYLQLKGTQLEREMAAEIILRILDKVMQNAQSLNSQQQIKKLQLLTQSAALNRETIAASQLATSTGSGGGSQTTSSATAADSSTTLTAQRAKGSGRGDGMSAGDAGSAASKLLGKSGAGGAGGAVGDGGAASILTVDEDTLSLDRLNSLRIYMTSVKTLPFNLRIYGEDLFSDQLYMDIGLSTRLLHIMANSTIFASVISYKNLKSFLPKTYYTRGSDPKDSDYVLASRIIQTWLFQSNRSNDNFREPLDLSFEAGHVEIIFQHESVPKTGDWVAVCGHDYKASFDSTWRSDLCITKHLMENITRCICPLSGTYVVMLTKRQPHSSQSHTPQRPIFVIVSCALCLLQCCCAFLILLPIWCNRKCAVTFLKMQFCISTSSVMLIYLLGFMKMLPANWHAIISSSLASLLLLGISTLIAIALVIHTELVPKKYLQIGSKPPTPTKQAASKRRESLSNITQISSAQSPEANGSSRSRSRSQSRNHPPPSRGRSAAGSSLPLSSGSAGIRGAIGISWLLPLLFAIAAPLICSIIGKWPRHWWPELVWTGGRQQTAADAASTDGDAGEEYGEDGGVYYATHSLLNADNLLLESEALLGNATGRRQAAPTLAEPSANALATSASSITVGSESNLAAVTAAALTWPQQQLQQEEKQPSVGWITPGHAAAFTSGTSATPSPSPSLSFILFVCIDLLFILLFCALFVILMKKLLWLWHKNRNVHAHPLDKFNMALRRRLGLLYRAGGLLLVKLCTDGCFIVYVNSTPDTLWAYPFGISCIILGFAILFCFVLKAESQLRGPPFLSSNGSSQSSSLKQTKFNTSKTSLDDNYCTTTTASINSPLSFYTNHDKEKESECLAPSAAAGGGTAAAMVAAGTSGAGAAPLQQKQGLELSTTAAGAVQLPLTIISTAPRCQAAIVSSTAETLLGGHQQLPLTVAASPATRCCALLGGGGGGGAGVGAGAGIEAPSGLGYAYDAYTMGGLTGSLGRRILHHHQPHYATGPCDEFVGVETLDILQGLAADSIIGIHTATPPHYVPLQHNPYVDFVPSPMLLSMQAGPGPGPGPGPPTISGNLSGAGAILSSGTLPTPKTQKRVTILEPTSRTTFDPMLPTMVAAVVSTTTTTATSTVSVTPSTQTAGVDSSGKGAGGDATLDRISHDLDYLLNRGCLDAAAATPPPSPPPAEVVKKCDEAQQSSQL</sequence>
<dbReference type="PROSITE" id="PS50026">
    <property type="entry name" value="EGF_3"/>
    <property type="match status" value="2"/>
</dbReference>
<feature type="transmembrane region" description="Helical" evidence="6">
    <location>
        <begin position="1581"/>
        <end position="1603"/>
    </location>
</feature>
<dbReference type="InParanoid" id="B4KH51"/>
<feature type="disulfide bond" evidence="4">
    <location>
        <begin position="318"/>
        <end position="327"/>
    </location>
</feature>
<evidence type="ECO:0000259" key="10">
    <source>
        <dbReference type="PROSITE" id="PS50227"/>
    </source>
</evidence>
<feature type="region of interest" description="Disordered" evidence="5">
    <location>
        <begin position="1983"/>
        <end position="2009"/>
    </location>
</feature>
<dbReference type="InterPro" id="IPR007110">
    <property type="entry name" value="Ig-like_dom"/>
</dbReference>
<proteinExistence type="inferred from homology"/>
<dbReference type="InterPro" id="IPR051587">
    <property type="entry name" value="Adhesion_GPCR"/>
</dbReference>
<feature type="domain" description="EGF-like" evidence="9">
    <location>
        <begin position="288"/>
        <end position="328"/>
    </location>
</feature>
<gene>
    <name evidence="12" type="primary">Dmoj\GI10919</name>
    <name evidence="12" type="ORF">Dmoj_GI10919</name>
</gene>
<dbReference type="InterPro" id="IPR046338">
    <property type="entry name" value="GAIN_dom_sf"/>
</dbReference>
<dbReference type="EMBL" id="CH933807">
    <property type="protein sequence ID" value="EDW12262.2"/>
    <property type="molecule type" value="Genomic_DNA"/>
</dbReference>
<dbReference type="PROSITE" id="PS01186">
    <property type="entry name" value="EGF_2"/>
    <property type="match status" value="2"/>
</dbReference>
<evidence type="ECO:0000256" key="3">
    <source>
        <dbReference type="ARBA" id="ARBA00023180"/>
    </source>
</evidence>
<dbReference type="SUPFAM" id="SSF49854">
    <property type="entry name" value="Spermadhesin, CUB domain"/>
    <property type="match status" value="1"/>
</dbReference>
<dbReference type="OrthoDB" id="6138650at2759"/>
<feature type="domain" description="Ig-like" evidence="11">
    <location>
        <begin position="604"/>
        <end position="698"/>
    </location>
</feature>
<keyword evidence="2 4" id="KW-1015">Disulfide bond</keyword>
<feature type="transmembrane region" description="Helical" evidence="6">
    <location>
        <begin position="1328"/>
        <end position="1351"/>
    </location>
</feature>
<dbReference type="PROSITE" id="PS01180">
    <property type="entry name" value="CUB"/>
    <property type="match status" value="1"/>
</dbReference>
<feature type="signal peptide" evidence="7">
    <location>
        <begin position="1"/>
        <end position="24"/>
    </location>
</feature>
<comment type="caution">
    <text evidence="4">Lacks conserved residue(s) required for the propagation of feature annotation.</text>
</comment>
<feature type="transmembrane region" description="Helical" evidence="6">
    <location>
        <begin position="1155"/>
        <end position="1176"/>
    </location>
</feature>
<dbReference type="InterPro" id="IPR013783">
    <property type="entry name" value="Ig-like_fold"/>
</dbReference>
<feature type="domain" description="G-protein coupled receptors family 2 profile 1" evidence="10">
    <location>
        <begin position="681"/>
        <end position="766"/>
    </location>
</feature>
<dbReference type="Gene3D" id="2.60.220.50">
    <property type="match status" value="1"/>
</dbReference>
<dbReference type="SMART" id="SM00408">
    <property type="entry name" value="IGc2"/>
    <property type="match status" value="2"/>
</dbReference>
<dbReference type="PANTHER" id="PTHR45813:SF8">
    <property type="entry name" value="IG-LIKE DOMAIN-CONTAINING PROTEIN"/>
    <property type="match status" value="1"/>
</dbReference>
<dbReference type="PROSITE" id="PS50835">
    <property type="entry name" value="IG_LIKE"/>
    <property type="match status" value="2"/>
</dbReference>
<accession>B4KH51</accession>
<evidence type="ECO:0000256" key="6">
    <source>
        <dbReference type="SAM" id="Phobius"/>
    </source>
</evidence>
<dbReference type="Gene3D" id="4.10.1240.10">
    <property type="entry name" value="GPCR, family 2, extracellular hormone receptor domain"/>
    <property type="match status" value="1"/>
</dbReference>
<dbReference type="GO" id="GO:0016020">
    <property type="term" value="C:membrane"/>
    <property type="evidence" value="ECO:0007669"/>
    <property type="project" value="InterPro"/>
</dbReference>
<feature type="region of interest" description="Disordered" evidence="5">
    <location>
        <begin position="882"/>
        <end position="923"/>
    </location>
</feature>
<organism evidence="12 13">
    <name type="scientific">Drosophila mojavensis</name>
    <name type="common">Fruit fly</name>
    <dbReference type="NCBI Taxonomy" id="7230"/>
    <lineage>
        <taxon>Eukaryota</taxon>
        <taxon>Metazoa</taxon>
        <taxon>Ecdysozoa</taxon>
        <taxon>Arthropoda</taxon>
        <taxon>Hexapoda</taxon>
        <taxon>Insecta</taxon>
        <taxon>Pterygota</taxon>
        <taxon>Neoptera</taxon>
        <taxon>Endopterygota</taxon>
        <taxon>Diptera</taxon>
        <taxon>Brachycera</taxon>
        <taxon>Muscomorpha</taxon>
        <taxon>Ephydroidea</taxon>
        <taxon>Drosophilidae</taxon>
        <taxon>Drosophila</taxon>
    </lineage>
</organism>
<evidence type="ECO:0000259" key="11">
    <source>
        <dbReference type="PROSITE" id="PS50835"/>
    </source>
</evidence>
<feature type="transmembrane region" description="Helical" evidence="6">
    <location>
        <begin position="1499"/>
        <end position="1520"/>
    </location>
</feature>
<dbReference type="InterPro" id="IPR036179">
    <property type="entry name" value="Ig-like_dom_sf"/>
</dbReference>
<keyword evidence="6" id="KW-0472">Membrane</keyword>
<dbReference type="Gene3D" id="2.10.25.10">
    <property type="entry name" value="Laminin"/>
    <property type="match status" value="1"/>
</dbReference>
<keyword evidence="6" id="KW-0812">Transmembrane</keyword>
<feature type="transmembrane region" description="Helical" evidence="6">
    <location>
        <begin position="1552"/>
        <end position="1575"/>
    </location>
</feature>
<feature type="region of interest" description="Disordered" evidence="5">
    <location>
        <begin position="1866"/>
        <end position="1903"/>
    </location>
</feature>
<dbReference type="SMR" id="B4KH51"/>
<feature type="compositionally biased region" description="Low complexity" evidence="5">
    <location>
        <begin position="1934"/>
        <end position="1949"/>
    </location>
</feature>
<evidence type="ECO:0000256" key="2">
    <source>
        <dbReference type="ARBA" id="ARBA00023157"/>
    </source>
</evidence>
<dbReference type="KEGG" id="dmo:Dmoj_GI10919"/>
<dbReference type="Pfam" id="PF13927">
    <property type="entry name" value="Ig_3"/>
    <property type="match status" value="1"/>
</dbReference>
<reference evidence="12 13" key="1">
    <citation type="journal article" date="2007" name="Nature">
        <title>Evolution of genes and genomes on the Drosophila phylogeny.</title>
        <authorList>
            <consortium name="Drosophila 12 Genomes Consortium"/>
            <person name="Clark A.G."/>
            <person name="Eisen M.B."/>
            <person name="Smith D.R."/>
            <person name="Bergman C.M."/>
            <person name="Oliver B."/>
            <person name="Markow T.A."/>
            <person name="Kaufman T.C."/>
            <person name="Kellis M."/>
            <person name="Gelbart W."/>
            <person name="Iyer V.N."/>
            <person name="Pollard D.A."/>
            <person name="Sackton T.B."/>
            <person name="Larracuente A.M."/>
            <person name="Singh N.D."/>
            <person name="Abad J.P."/>
            <person name="Abt D.N."/>
            <person name="Adryan B."/>
            <person name="Aguade M."/>
            <person name="Akashi H."/>
            <person name="Anderson W.W."/>
            <person name="Aquadro C.F."/>
            <person name="Ardell D.H."/>
            <person name="Arguello R."/>
            <person name="Artieri C.G."/>
            <person name="Barbash D.A."/>
            <person name="Barker D."/>
            <person name="Barsanti P."/>
            <person name="Batterham P."/>
            <person name="Batzoglou S."/>
            <person name="Begun D."/>
            <person name="Bhutkar A."/>
            <person name="Blanco E."/>
            <person name="Bosak S.A."/>
            <person name="Bradley R.K."/>
            <person name="Brand A.D."/>
            <person name="Brent M.R."/>
            <person name="Brooks A.N."/>
            <person name="Brown R.H."/>
            <person name="Butlin R.K."/>
            <person name="Caggese C."/>
            <person name="Calvi B.R."/>
            <person name="Bernardo de Carvalho A."/>
            <person name="Caspi A."/>
            <person name="Castrezana S."/>
            <person name="Celniker S.E."/>
            <person name="Chang J.L."/>
            <person name="Chapple C."/>
            <person name="Chatterji S."/>
            <person name="Chinwalla A."/>
            <person name="Civetta A."/>
            <person name="Clifton S.W."/>
            <person name="Comeron J.M."/>
            <person name="Costello J.C."/>
            <person name="Coyne J.A."/>
            <person name="Daub J."/>
            <person name="David R.G."/>
            <person name="Delcher A.L."/>
            <person name="Delehaunty K."/>
            <person name="Do C.B."/>
            <person name="Ebling H."/>
            <person name="Edwards K."/>
            <person name="Eickbush T."/>
            <person name="Evans J.D."/>
            <person name="Filipski A."/>
            <person name="Findeiss S."/>
            <person name="Freyhult E."/>
            <person name="Fulton L."/>
            <person name="Fulton R."/>
            <person name="Garcia A.C."/>
            <person name="Gardiner A."/>
            <person name="Garfield D.A."/>
            <person name="Garvin B.E."/>
            <person name="Gibson G."/>
            <person name="Gilbert D."/>
            <person name="Gnerre S."/>
            <person name="Godfrey J."/>
            <person name="Good R."/>
            <person name="Gotea V."/>
            <person name="Gravely B."/>
            <person name="Greenberg A.J."/>
            <person name="Griffiths-Jones S."/>
            <person name="Gross S."/>
            <person name="Guigo R."/>
            <person name="Gustafson E.A."/>
            <person name="Haerty W."/>
            <person name="Hahn M.W."/>
            <person name="Halligan D.L."/>
            <person name="Halpern A.L."/>
            <person name="Halter G.M."/>
            <person name="Han M.V."/>
            <person name="Heger A."/>
            <person name="Hillier L."/>
            <person name="Hinrichs A.S."/>
            <person name="Holmes I."/>
            <person name="Hoskins R.A."/>
            <person name="Hubisz M.J."/>
            <person name="Hultmark D."/>
            <person name="Huntley M.A."/>
            <person name="Jaffe D.B."/>
            <person name="Jagadeeshan S."/>
            <person name="Jeck W.R."/>
            <person name="Johnson J."/>
            <person name="Jones C.D."/>
            <person name="Jordan W.C."/>
            <person name="Karpen G.H."/>
            <person name="Kataoka E."/>
            <person name="Keightley P.D."/>
            <person name="Kheradpour P."/>
            <person name="Kirkness E.F."/>
            <person name="Koerich L.B."/>
            <person name="Kristiansen K."/>
            <person name="Kudrna D."/>
            <person name="Kulathinal R.J."/>
            <person name="Kumar S."/>
            <person name="Kwok R."/>
            <person name="Lander E."/>
            <person name="Langley C.H."/>
            <person name="Lapoint R."/>
            <person name="Lazzaro B.P."/>
            <person name="Lee S.J."/>
            <person name="Levesque L."/>
            <person name="Li R."/>
            <person name="Lin C.F."/>
            <person name="Lin M.F."/>
            <person name="Lindblad-Toh K."/>
            <person name="Llopart A."/>
            <person name="Long M."/>
            <person name="Low L."/>
            <person name="Lozovsky E."/>
            <person name="Lu J."/>
            <person name="Luo M."/>
            <person name="Machado C.A."/>
            <person name="Makalowski W."/>
            <person name="Marzo M."/>
            <person name="Matsuda M."/>
            <person name="Matzkin L."/>
            <person name="McAllister B."/>
            <person name="McBride C.S."/>
            <person name="McKernan B."/>
            <person name="McKernan K."/>
            <person name="Mendez-Lago M."/>
            <person name="Minx P."/>
            <person name="Mollenhauer M.U."/>
            <person name="Montooth K."/>
            <person name="Mount S.M."/>
            <person name="Mu X."/>
            <person name="Myers E."/>
            <person name="Negre B."/>
            <person name="Newfeld S."/>
            <person name="Nielsen R."/>
            <person name="Noor M.A."/>
            <person name="O'Grady P."/>
            <person name="Pachter L."/>
            <person name="Papaceit M."/>
            <person name="Parisi M.J."/>
            <person name="Parisi M."/>
            <person name="Parts L."/>
            <person name="Pedersen J.S."/>
            <person name="Pesole G."/>
            <person name="Phillippy A.M."/>
            <person name="Ponting C.P."/>
            <person name="Pop M."/>
            <person name="Porcelli D."/>
            <person name="Powell J.R."/>
            <person name="Prohaska S."/>
            <person name="Pruitt K."/>
            <person name="Puig M."/>
            <person name="Quesneville H."/>
            <person name="Ram K.R."/>
            <person name="Rand D."/>
            <person name="Rasmussen M.D."/>
            <person name="Reed L.K."/>
            <person name="Reenan R."/>
            <person name="Reily A."/>
            <person name="Remington K.A."/>
            <person name="Rieger T.T."/>
            <person name="Ritchie M.G."/>
            <person name="Robin C."/>
            <person name="Rogers Y.H."/>
            <person name="Rohde C."/>
            <person name="Rozas J."/>
            <person name="Rubenfield M.J."/>
            <person name="Ruiz A."/>
            <person name="Russo S."/>
            <person name="Salzberg S.L."/>
            <person name="Sanchez-Gracia A."/>
            <person name="Saranga D.J."/>
            <person name="Sato H."/>
            <person name="Schaeffer S.W."/>
            <person name="Schatz M.C."/>
            <person name="Schlenke T."/>
            <person name="Schwartz R."/>
            <person name="Segarra C."/>
            <person name="Singh R.S."/>
            <person name="Sirot L."/>
            <person name="Sirota M."/>
            <person name="Sisneros N.B."/>
            <person name="Smith C.D."/>
            <person name="Smith T.F."/>
            <person name="Spieth J."/>
            <person name="Stage D.E."/>
            <person name="Stark A."/>
            <person name="Stephan W."/>
            <person name="Strausberg R.L."/>
            <person name="Strempel S."/>
            <person name="Sturgill D."/>
            <person name="Sutton G."/>
            <person name="Sutton G.G."/>
            <person name="Tao W."/>
            <person name="Teichmann S."/>
            <person name="Tobari Y.N."/>
            <person name="Tomimura Y."/>
            <person name="Tsolas J.M."/>
            <person name="Valente V.L."/>
            <person name="Venter E."/>
            <person name="Venter J.C."/>
            <person name="Vicario S."/>
            <person name="Vieira F.G."/>
            <person name="Vilella A.J."/>
            <person name="Villasante A."/>
            <person name="Walenz B."/>
            <person name="Wang J."/>
            <person name="Wasserman M."/>
            <person name="Watts T."/>
            <person name="Wilson D."/>
            <person name="Wilson R.K."/>
            <person name="Wing R.A."/>
            <person name="Wolfner M.F."/>
            <person name="Wong A."/>
            <person name="Wong G.K."/>
            <person name="Wu C.I."/>
            <person name="Wu G."/>
            <person name="Yamamoto D."/>
            <person name="Yang H.P."/>
            <person name="Yang S.P."/>
            <person name="Yorke J.A."/>
            <person name="Yoshida K."/>
            <person name="Zdobnov E."/>
            <person name="Zhang P."/>
            <person name="Zhang Y."/>
            <person name="Zimin A.V."/>
            <person name="Baldwin J."/>
            <person name="Abdouelleil A."/>
            <person name="Abdulkadir J."/>
            <person name="Abebe A."/>
            <person name="Abera B."/>
            <person name="Abreu J."/>
            <person name="Acer S.C."/>
            <person name="Aftuck L."/>
            <person name="Alexander A."/>
            <person name="An P."/>
            <person name="Anderson E."/>
            <person name="Anderson S."/>
            <person name="Arachi H."/>
            <person name="Azer M."/>
            <person name="Bachantsang P."/>
            <person name="Barry A."/>
            <person name="Bayul T."/>
            <person name="Berlin A."/>
            <person name="Bessette D."/>
            <person name="Bloom T."/>
            <person name="Blye J."/>
            <person name="Boguslavskiy L."/>
            <person name="Bonnet C."/>
            <person name="Boukhgalter B."/>
            <person name="Bourzgui I."/>
            <person name="Brown A."/>
            <person name="Cahill P."/>
            <person name="Channer S."/>
            <person name="Cheshatsang Y."/>
            <person name="Chuda L."/>
            <person name="Citroen M."/>
            <person name="Collymore A."/>
            <person name="Cooke P."/>
            <person name="Costello M."/>
            <person name="D'Aco K."/>
            <person name="Daza R."/>
            <person name="De Haan G."/>
            <person name="DeGray S."/>
            <person name="DeMaso C."/>
            <person name="Dhargay N."/>
            <person name="Dooley K."/>
            <person name="Dooley E."/>
            <person name="Doricent M."/>
            <person name="Dorje P."/>
            <person name="Dorjee K."/>
            <person name="Dupes A."/>
            <person name="Elong R."/>
            <person name="Falk J."/>
            <person name="Farina A."/>
            <person name="Faro S."/>
            <person name="Ferguson D."/>
            <person name="Fisher S."/>
            <person name="Foley C.D."/>
            <person name="Franke A."/>
            <person name="Friedrich D."/>
            <person name="Gadbois L."/>
            <person name="Gearin G."/>
            <person name="Gearin C.R."/>
            <person name="Giannoukos G."/>
            <person name="Goode T."/>
            <person name="Graham J."/>
            <person name="Grandbois E."/>
            <person name="Grewal S."/>
            <person name="Gyaltsen K."/>
            <person name="Hafez N."/>
            <person name="Hagos B."/>
            <person name="Hall J."/>
            <person name="Henson C."/>
            <person name="Hollinger A."/>
            <person name="Honan T."/>
            <person name="Huard M.D."/>
            <person name="Hughes L."/>
            <person name="Hurhula B."/>
            <person name="Husby M.E."/>
            <person name="Kamat A."/>
            <person name="Kanga B."/>
            <person name="Kashin S."/>
            <person name="Khazanovich D."/>
            <person name="Kisner P."/>
            <person name="Lance K."/>
            <person name="Lara M."/>
            <person name="Lee W."/>
            <person name="Lennon N."/>
            <person name="Letendre F."/>
            <person name="LeVine R."/>
            <person name="Lipovsky A."/>
            <person name="Liu X."/>
            <person name="Liu J."/>
            <person name="Liu S."/>
            <person name="Lokyitsang T."/>
            <person name="Lokyitsang Y."/>
            <person name="Lubonja R."/>
            <person name="Lui A."/>
            <person name="MacDonald P."/>
            <person name="Magnisalis V."/>
            <person name="Maru K."/>
            <person name="Matthews C."/>
            <person name="McCusker W."/>
            <person name="McDonough S."/>
            <person name="Mehta T."/>
            <person name="Meldrim J."/>
            <person name="Meneus L."/>
            <person name="Mihai O."/>
            <person name="Mihalev A."/>
            <person name="Mihova T."/>
            <person name="Mittelman R."/>
            <person name="Mlenga V."/>
            <person name="Montmayeur A."/>
            <person name="Mulrain L."/>
            <person name="Navidi A."/>
            <person name="Naylor J."/>
            <person name="Negash T."/>
            <person name="Nguyen T."/>
            <person name="Nguyen N."/>
            <person name="Nicol R."/>
            <person name="Norbu C."/>
            <person name="Norbu N."/>
            <person name="Novod N."/>
            <person name="O'Neill B."/>
            <person name="Osman S."/>
            <person name="Markiewicz E."/>
            <person name="Oyono O.L."/>
            <person name="Patti C."/>
            <person name="Phunkhang P."/>
            <person name="Pierre F."/>
            <person name="Priest M."/>
            <person name="Raghuraman S."/>
            <person name="Rege F."/>
            <person name="Reyes R."/>
            <person name="Rise C."/>
            <person name="Rogov P."/>
            <person name="Ross K."/>
            <person name="Ryan E."/>
            <person name="Settipalli S."/>
            <person name="Shea T."/>
            <person name="Sherpa N."/>
            <person name="Shi L."/>
            <person name="Shih D."/>
            <person name="Sparrow T."/>
            <person name="Spaulding J."/>
            <person name="Stalker J."/>
            <person name="Stange-Thomann N."/>
            <person name="Stavropoulos S."/>
            <person name="Stone C."/>
            <person name="Strader C."/>
            <person name="Tesfaye S."/>
            <person name="Thomson T."/>
            <person name="Thoulutsang Y."/>
            <person name="Thoulutsang D."/>
            <person name="Topham K."/>
            <person name="Topping I."/>
            <person name="Tsamla T."/>
            <person name="Vassiliev H."/>
            <person name="Vo A."/>
            <person name="Wangchuk T."/>
            <person name="Wangdi T."/>
            <person name="Weiand M."/>
            <person name="Wilkinson J."/>
            <person name="Wilson A."/>
            <person name="Yadav S."/>
            <person name="Young G."/>
            <person name="Yu Q."/>
            <person name="Zembek L."/>
            <person name="Zhong D."/>
            <person name="Zimmer A."/>
            <person name="Zwirko Z."/>
            <person name="Jaffe D.B."/>
            <person name="Alvarez P."/>
            <person name="Brockman W."/>
            <person name="Butler J."/>
            <person name="Chin C."/>
            <person name="Gnerre S."/>
            <person name="Grabherr M."/>
            <person name="Kleber M."/>
            <person name="Mauceli E."/>
            <person name="MacCallum I."/>
        </authorList>
    </citation>
    <scope>NUCLEOTIDE SEQUENCE [LARGE SCALE GENOMIC DNA]</scope>
    <source>
        <strain evidence="13">Tucson 15081-1352.22</strain>
    </source>
</reference>
<dbReference type="InterPro" id="IPR000742">
    <property type="entry name" value="EGF"/>
</dbReference>
<name>B4KH51_DROMO</name>
<keyword evidence="13" id="KW-1185">Reference proteome</keyword>
<dbReference type="SUPFAM" id="SSF48726">
    <property type="entry name" value="Immunoglobulin"/>
    <property type="match status" value="2"/>
</dbReference>
<evidence type="ECO:0000256" key="4">
    <source>
        <dbReference type="PROSITE-ProRule" id="PRU00076"/>
    </source>
</evidence>
<feature type="region of interest" description="Disordered" evidence="5">
    <location>
        <begin position="1934"/>
        <end position="1959"/>
    </location>
</feature>
<dbReference type="InterPro" id="IPR036445">
    <property type="entry name" value="GPCR_2_extracell_dom_sf"/>
</dbReference>
<dbReference type="eggNOG" id="ENOG502RB63">
    <property type="taxonomic scope" value="Eukaryota"/>
</dbReference>
<feature type="region of interest" description="Disordered" evidence="5">
    <location>
        <begin position="1274"/>
        <end position="1316"/>
    </location>
</feature>
<feature type="compositionally biased region" description="Polar residues" evidence="5">
    <location>
        <begin position="1274"/>
        <end position="1289"/>
    </location>
</feature>
<dbReference type="PROSITE" id="PS50227">
    <property type="entry name" value="G_PROTEIN_RECEP_F2_3"/>
    <property type="match status" value="1"/>
</dbReference>
<keyword evidence="7" id="KW-0732">Signal</keyword>
<feature type="chain" id="PRO_5006456510" evidence="7">
    <location>
        <begin position="25"/>
        <end position="2009"/>
    </location>
</feature>
<evidence type="ECO:0000313" key="12">
    <source>
        <dbReference type="EMBL" id="EDW12262.2"/>
    </source>
</evidence>
<evidence type="ECO:0000259" key="9">
    <source>
        <dbReference type="PROSITE" id="PS50026"/>
    </source>
</evidence>
<dbReference type="CDD" id="cd00096">
    <property type="entry name" value="Ig"/>
    <property type="match status" value="1"/>
</dbReference>
<evidence type="ECO:0000259" key="8">
    <source>
        <dbReference type="PROSITE" id="PS01180"/>
    </source>
</evidence>
<feature type="transmembrane region" description="Helical" evidence="6">
    <location>
        <begin position="1188"/>
        <end position="1207"/>
    </location>
</feature>
<feature type="compositionally biased region" description="Low complexity" evidence="5">
    <location>
        <begin position="892"/>
        <end position="908"/>
    </location>
</feature>
<dbReference type="CDD" id="cd00054">
    <property type="entry name" value="EGF_CA"/>
    <property type="match status" value="1"/>
</dbReference>
<feature type="domain" description="EGF-like" evidence="9">
    <location>
        <begin position="249"/>
        <end position="287"/>
    </location>
</feature>
<feature type="transmembrane region" description="Helical" evidence="6">
    <location>
        <begin position="1219"/>
        <end position="1242"/>
    </location>
</feature>
<evidence type="ECO:0000256" key="1">
    <source>
        <dbReference type="ARBA" id="ARBA00007343"/>
    </source>
</evidence>
<dbReference type="SUPFAM" id="SSF57196">
    <property type="entry name" value="EGF/Laminin"/>
    <property type="match status" value="1"/>
</dbReference>
<dbReference type="SMART" id="SM00409">
    <property type="entry name" value="IG"/>
    <property type="match status" value="2"/>
</dbReference>
<dbReference type="InterPro" id="IPR003598">
    <property type="entry name" value="Ig_sub2"/>
</dbReference>
<dbReference type="FunFam" id="4.10.1240.10:FF:000026">
    <property type="entry name" value="Blast:Peroxidasin homolog"/>
    <property type="match status" value="1"/>
</dbReference>
<feature type="disulfide bond" evidence="4">
    <location>
        <begin position="277"/>
        <end position="286"/>
    </location>
</feature>